<reference evidence="2 3" key="1">
    <citation type="submission" date="2024-10" db="EMBL/GenBank/DDBJ databases">
        <authorList>
            <person name="Topkara A.R."/>
            <person name="Saygin H."/>
        </authorList>
    </citation>
    <scope>NUCLEOTIDE SEQUENCE [LARGE SCALE GENOMIC DNA]</scope>
    <source>
        <strain evidence="2 3">M3C6</strain>
    </source>
</reference>
<feature type="compositionally biased region" description="Pro residues" evidence="1">
    <location>
        <begin position="210"/>
        <end position="219"/>
    </location>
</feature>
<organism evidence="2 3">
    <name type="scientific">Nonomuraea marmarensis</name>
    <dbReference type="NCBI Taxonomy" id="3351344"/>
    <lineage>
        <taxon>Bacteria</taxon>
        <taxon>Bacillati</taxon>
        <taxon>Actinomycetota</taxon>
        <taxon>Actinomycetes</taxon>
        <taxon>Streptosporangiales</taxon>
        <taxon>Streptosporangiaceae</taxon>
        <taxon>Nonomuraea</taxon>
    </lineage>
</organism>
<name>A0ABW7AQ41_9ACTN</name>
<sequence>MYAPLYLAPPSTPSIRAEIAAGRLGAILNPASGNRLPDVGLFGVDNAVYGGRYPGNRKYLKYLERFVPYADRCLFVTAPDEVGDAFATVARSRPMLKEIRAMGLPAALVAQDYMEFCPGWDWDDFDCLFIGGSTEWKLSDAAANLGIVANSIGLWTHVGRVNSLLRYRLVDWARSVDGTYLQRAGPDRGLPTVLGWCDALLKGDDQPPGLFDPPPPPNPDQLDPWDGGYDLASWLKPPPLLRATRRPVPDQLALL</sequence>
<evidence type="ECO:0000313" key="2">
    <source>
        <dbReference type="EMBL" id="MFG1709153.1"/>
    </source>
</evidence>
<keyword evidence="3" id="KW-1185">Reference proteome</keyword>
<evidence type="ECO:0000313" key="3">
    <source>
        <dbReference type="Proteomes" id="UP001603978"/>
    </source>
</evidence>
<comment type="caution">
    <text evidence="2">The sequence shown here is derived from an EMBL/GenBank/DDBJ whole genome shotgun (WGS) entry which is preliminary data.</text>
</comment>
<feature type="region of interest" description="Disordered" evidence="1">
    <location>
        <begin position="205"/>
        <end position="224"/>
    </location>
</feature>
<proteinExistence type="predicted"/>
<dbReference type="EMBL" id="JBICRM010000034">
    <property type="protein sequence ID" value="MFG1709153.1"/>
    <property type="molecule type" value="Genomic_DNA"/>
</dbReference>
<accession>A0ABW7AQ41</accession>
<dbReference type="RefSeq" id="WP_393173651.1">
    <property type="nucleotide sequence ID" value="NZ_JBICRM010000034.1"/>
</dbReference>
<protein>
    <submittedName>
        <fullName evidence="2">Uncharacterized protein</fullName>
    </submittedName>
</protein>
<gene>
    <name evidence="2" type="ORF">ACFLIM_38775</name>
</gene>
<evidence type="ECO:0000256" key="1">
    <source>
        <dbReference type="SAM" id="MobiDB-lite"/>
    </source>
</evidence>
<dbReference type="Proteomes" id="UP001603978">
    <property type="component" value="Unassembled WGS sequence"/>
</dbReference>